<dbReference type="Pfam" id="PF01154">
    <property type="entry name" value="HMG_CoA_synt_N"/>
    <property type="match status" value="1"/>
</dbReference>
<evidence type="ECO:0000256" key="11">
    <source>
        <dbReference type="RuleBase" id="RU364071"/>
    </source>
</evidence>
<feature type="domain" description="Hydroxymethylglutaryl-coenzyme A synthase C-terminal" evidence="13">
    <location>
        <begin position="182"/>
        <end position="449"/>
    </location>
</feature>
<protein>
    <recommendedName>
        <fullName evidence="3 11">Hydroxymethylglutaryl-CoA synthase</fullName>
        <shortName evidence="11">HMG-CoA synthase</shortName>
        <ecNumber evidence="3 11">2.3.3.10</ecNumber>
    </recommendedName>
    <alternativeName>
        <fullName evidence="11">3-hydroxy-3-methylglutaryl coenzyme A synthase</fullName>
    </alternativeName>
</protein>
<evidence type="ECO:0000256" key="9">
    <source>
        <dbReference type="PIRSR" id="PIRSR610122-1"/>
    </source>
</evidence>
<evidence type="ECO:0000256" key="3">
    <source>
        <dbReference type="ARBA" id="ARBA00012978"/>
    </source>
</evidence>
<dbReference type="AlphaFoldDB" id="A0AA38LZ72"/>
<evidence type="ECO:0000256" key="6">
    <source>
        <dbReference type="ARBA" id="ARBA00023011"/>
    </source>
</evidence>
<feature type="binding site" evidence="10">
    <location>
        <position position="274"/>
    </location>
    <ligand>
        <name>CoA</name>
        <dbReference type="ChEBI" id="CHEBI:57287"/>
    </ligand>
</feature>
<dbReference type="GO" id="GO:0016126">
    <property type="term" value="P:sterol biosynthetic process"/>
    <property type="evidence" value="ECO:0007669"/>
    <property type="project" value="UniProtKB-KW"/>
</dbReference>
<dbReference type="InterPro" id="IPR010122">
    <property type="entry name" value="HMG_CoA_synthase_euk"/>
</dbReference>
<evidence type="ECO:0000313" key="15">
    <source>
        <dbReference type="Proteomes" id="UP001168821"/>
    </source>
</evidence>
<feature type="active site" description="Proton donor/acceptor" evidence="9">
    <location>
        <position position="90"/>
    </location>
</feature>
<dbReference type="PANTHER" id="PTHR43323">
    <property type="entry name" value="3-HYDROXY-3-METHYLGLUTARYL COENZYME A SYNTHASE"/>
    <property type="match status" value="1"/>
</dbReference>
<dbReference type="Proteomes" id="UP001168821">
    <property type="component" value="Unassembled WGS sequence"/>
</dbReference>
<keyword evidence="11" id="KW-0444">Lipid biosynthesis</keyword>
<organism evidence="14 15">
    <name type="scientific">Zophobas morio</name>
    <dbReference type="NCBI Taxonomy" id="2755281"/>
    <lineage>
        <taxon>Eukaryota</taxon>
        <taxon>Metazoa</taxon>
        <taxon>Ecdysozoa</taxon>
        <taxon>Arthropoda</taxon>
        <taxon>Hexapoda</taxon>
        <taxon>Insecta</taxon>
        <taxon>Pterygota</taxon>
        <taxon>Neoptera</taxon>
        <taxon>Endopterygota</taxon>
        <taxon>Coleoptera</taxon>
        <taxon>Polyphaga</taxon>
        <taxon>Cucujiformia</taxon>
        <taxon>Tenebrionidae</taxon>
        <taxon>Zophobas</taxon>
    </lineage>
</organism>
<accession>A0AA38LZ72</accession>
<evidence type="ECO:0000313" key="14">
    <source>
        <dbReference type="EMBL" id="KAJ3616075.1"/>
    </source>
</evidence>
<keyword evidence="6 11" id="KW-0756">Sterol biosynthesis</keyword>
<comment type="function">
    <text evidence="11">Catalyzes the condensation of acetyl-CoA with acetoacetyl-CoA to form HMG-CoA.</text>
</comment>
<dbReference type="EC" id="2.3.3.10" evidence="3 11"/>
<evidence type="ECO:0000259" key="13">
    <source>
        <dbReference type="Pfam" id="PF08540"/>
    </source>
</evidence>
<name>A0AA38LZ72_9CUCU</name>
<evidence type="ECO:0000256" key="8">
    <source>
        <dbReference type="ARBA" id="ARBA00056639"/>
    </source>
</evidence>
<reference evidence="14" key="1">
    <citation type="journal article" date="2023" name="G3 (Bethesda)">
        <title>Whole genome assemblies of Zophobas morio and Tenebrio molitor.</title>
        <authorList>
            <person name="Kaur S."/>
            <person name="Stinson S.A."/>
            <person name="diCenzo G.C."/>
        </authorList>
    </citation>
    <scope>NUCLEOTIDE SEQUENCE</scope>
    <source>
        <strain evidence="14">QUZm001</strain>
    </source>
</reference>
<comment type="catalytic activity">
    <reaction evidence="7">
        <text>acetoacetyl-CoA + acetyl-CoA + H2O = (3S)-3-hydroxy-3-methylglutaryl-CoA + CoA + H(+)</text>
        <dbReference type="Rhea" id="RHEA:10188"/>
        <dbReference type="ChEBI" id="CHEBI:15377"/>
        <dbReference type="ChEBI" id="CHEBI:15378"/>
        <dbReference type="ChEBI" id="CHEBI:43074"/>
        <dbReference type="ChEBI" id="CHEBI:57286"/>
        <dbReference type="ChEBI" id="CHEBI:57287"/>
        <dbReference type="ChEBI" id="CHEBI:57288"/>
        <dbReference type="EC" id="2.3.3.10"/>
    </reaction>
    <physiologicalReaction direction="left-to-right" evidence="7">
        <dbReference type="Rhea" id="RHEA:10189"/>
    </physiologicalReaction>
</comment>
<dbReference type="EMBL" id="JALNTZ010003745">
    <property type="protein sequence ID" value="KAJ3616075.1"/>
    <property type="molecule type" value="Genomic_DNA"/>
</dbReference>
<dbReference type="Gene3D" id="3.40.47.10">
    <property type="match status" value="1"/>
</dbReference>
<keyword evidence="5 11" id="KW-0752">Steroid biosynthesis</keyword>
<feature type="active site" description="Proton donor/acceptor" evidence="9">
    <location>
        <position position="265"/>
    </location>
</feature>
<dbReference type="InterPro" id="IPR013746">
    <property type="entry name" value="HMG_CoA_synt_C_dom"/>
</dbReference>
<feature type="binding site" evidence="10">
    <location>
        <position position="270"/>
    </location>
    <ligand>
        <name>CoA</name>
        <dbReference type="ChEBI" id="CHEBI:57287"/>
    </ligand>
</feature>
<keyword evidence="11" id="KW-0753">Steroid metabolism</keyword>
<keyword evidence="15" id="KW-1185">Reference proteome</keyword>
<evidence type="ECO:0000256" key="10">
    <source>
        <dbReference type="PIRSR" id="PIRSR610122-2"/>
    </source>
</evidence>
<dbReference type="PANTHER" id="PTHR43323:SF2">
    <property type="entry name" value="HYDROXYMETHYLGLUTARYL-COA SYNTHASE"/>
    <property type="match status" value="1"/>
</dbReference>
<feature type="active site" description="Acyl-thioester intermediate" evidence="9">
    <location>
        <position position="124"/>
    </location>
</feature>
<dbReference type="CDD" id="cd00827">
    <property type="entry name" value="init_cond_enzymes"/>
    <property type="match status" value="1"/>
</dbReference>
<comment type="function">
    <text evidence="8">This enzyme condenses acetyl-CoA with acetoacetyl-CoA to form HMG-CoA, which is the substrate for HMG-CoA reductase.</text>
</comment>
<dbReference type="GO" id="GO:0006084">
    <property type="term" value="P:acetyl-CoA metabolic process"/>
    <property type="evidence" value="ECO:0007669"/>
    <property type="project" value="InterPro"/>
</dbReference>
<sequence>MTLSRKTNRENIGIIGMELYYPRKCVKQHALEKYDGVSQGKYTVGLGQTTMSFCDDREDIISICLTVLAKLVKNYKIDYTQIGRLEVGTETILDHSKSVKTNLMQLFEESGNTDVEGLDTTNACYGGTQALFNSLAWIESSAYDGRYAVVICADIAVYAAGPARPTGGVAGCAMLVGPGAPIVVHSTARVSHFRHAYDFYKAEMCSEYPTVDGSLSINCYFEAIEVNYSRYVAKQRHLSASAESHRDVSCSGSPLDWIADFYCFHSPFTKLVRKSFARMLHSDFKVDPNCFKFEGVQESADRDKTFLALSEKQFCEKVEPSLLLAKELGNTYTASLYCGLISLIAARGRNLCGKKACMFSYGSGFASSMFPIEFCDPEAQVYRHFEGLAKELEHRLVLSPEVFVDTLKKREEAHGMAPYRPTGSVDDLASGSYYLEAVDEKRRRTYCLKQ</sequence>
<feature type="domain" description="Hydroxymethylglutaryl-coenzyme A synthase N-terminal" evidence="12">
    <location>
        <begin position="10"/>
        <end position="181"/>
    </location>
</feature>
<dbReference type="NCBIfam" id="TIGR01833">
    <property type="entry name" value="HMG-CoA-S_euk"/>
    <property type="match status" value="1"/>
</dbReference>
<dbReference type="Pfam" id="PF08540">
    <property type="entry name" value="HMG_CoA_synt_C"/>
    <property type="match status" value="1"/>
</dbReference>
<evidence type="ECO:0000256" key="1">
    <source>
        <dbReference type="ARBA" id="ARBA00005218"/>
    </source>
</evidence>
<proteinExistence type="inferred from homology"/>
<feature type="binding site" evidence="10">
    <location>
        <position position="216"/>
    </location>
    <ligand>
        <name>CoA</name>
        <dbReference type="ChEBI" id="CHEBI:57287"/>
    </ligand>
</feature>
<dbReference type="FunFam" id="3.40.47.10:FF:000008">
    <property type="entry name" value="3-hydroxy-3-methylglutaryl coenzyme A synthase"/>
    <property type="match status" value="1"/>
</dbReference>
<evidence type="ECO:0000256" key="7">
    <source>
        <dbReference type="ARBA" id="ARBA00049887"/>
    </source>
</evidence>
<evidence type="ECO:0000256" key="5">
    <source>
        <dbReference type="ARBA" id="ARBA00022955"/>
    </source>
</evidence>
<dbReference type="InterPro" id="IPR016039">
    <property type="entry name" value="Thiolase-like"/>
</dbReference>
<evidence type="ECO:0000256" key="2">
    <source>
        <dbReference type="ARBA" id="ARBA00007061"/>
    </source>
</evidence>
<evidence type="ECO:0000259" key="12">
    <source>
        <dbReference type="Pfam" id="PF01154"/>
    </source>
</evidence>
<comment type="caution">
    <text evidence="14">The sequence shown here is derived from an EMBL/GenBank/DDBJ whole genome shotgun (WGS) entry which is preliminary data.</text>
</comment>
<keyword evidence="11" id="KW-1207">Sterol metabolism</keyword>
<gene>
    <name evidence="14" type="ORF">Zmor_012083</name>
</gene>
<comment type="similarity">
    <text evidence="2 11">Belongs to the thiolase-like superfamily. HMG-CoA synthase family.</text>
</comment>
<dbReference type="GO" id="GO:0004421">
    <property type="term" value="F:hydroxymethylglutaryl-CoA synthase activity"/>
    <property type="evidence" value="ECO:0007669"/>
    <property type="project" value="UniProtKB-EC"/>
</dbReference>
<evidence type="ECO:0000256" key="4">
    <source>
        <dbReference type="ARBA" id="ARBA00022679"/>
    </source>
</evidence>
<dbReference type="InterPro" id="IPR013528">
    <property type="entry name" value="HMG_CoA_synth_N"/>
</dbReference>
<dbReference type="SUPFAM" id="SSF53901">
    <property type="entry name" value="Thiolase-like"/>
    <property type="match status" value="2"/>
</dbReference>
<keyword evidence="11" id="KW-0443">Lipid metabolism</keyword>
<dbReference type="GO" id="GO:0010142">
    <property type="term" value="P:farnesyl diphosphate biosynthetic process, mevalonate pathway"/>
    <property type="evidence" value="ECO:0007669"/>
    <property type="project" value="InterPro"/>
</dbReference>
<comment type="pathway">
    <text evidence="1 11">Metabolic intermediate biosynthesis; (R)-mevalonate biosynthesis; (R)-mevalonate from acetyl-CoA: step 2/3.</text>
</comment>
<keyword evidence="4 11" id="KW-0808">Transferase</keyword>